<dbReference type="InterPro" id="IPR042088">
    <property type="entry name" value="OligoPept_F_C"/>
</dbReference>
<dbReference type="InterPro" id="IPR004438">
    <property type="entry name" value="Peptidase_M3B"/>
</dbReference>
<dbReference type="Gene3D" id="1.20.140.70">
    <property type="entry name" value="Oligopeptidase f, N-terminal domain"/>
    <property type="match status" value="1"/>
</dbReference>
<dbReference type="Pfam" id="PF08439">
    <property type="entry name" value="Peptidase_M3_N"/>
    <property type="match status" value="1"/>
</dbReference>
<keyword evidence="2 6" id="KW-0479">Metal-binding</keyword>
<gene>
    <name evidence="9" type="primary">pepF</name>
    <name evidence="9" type="ORF">FYJ65_01655</name>
</gene>
<comment type="cofactor">
    <cofactor evidence="6">
        <name>Zn(2+)</name>
        <dbReference type="ChEBI" id="CHEBI:29105"/>
    </cofactor>
    <text evidence="6">Binds 1 zinc ion.</text>
</comment>
<dbReference type="CDD" id="cd09608">
    <property type="entry name" value="M3B_PepF"/>
    <property type="match status" value="1"/>
</dbReference>
<keyword evidence="3 6" id="KW-0378">Hydrolase</keyword>
<keyword evidence="10" id="KW-1185">Reference proteome</keyword>
<evidence type="ECO:0000256" key="2">
    <source>
        <dbReference type="ARBA" id="ARBA00022723"/>
    </source>
</evidence>
<evidence type="ECO:0000313" key="9">
    <source>
        <dbReference type="EMBL" id="MST70053.1"/>
    </source>
</evidence>
<keyword evidence="1 6" id="KW-0645">Protease</keyword>
<dbReference type="InterPro" id="IPR013647">
    <property type="entry name" value="OligopepF_N_dom"/>
</dbReference>
<reference evidence="9 10" key="1">
    <citation type="submission" date="2019-08" db="EMBL/GenBank/DDBJ databases">
        <title>In-depth cultivation of the pig gut microbiome towards novel bacterial diversity and tailored functional studies.</title>
        <authorList>
            <person name="Wylensek D."/>
            <person name="Hitch T.C.A."/>
            <person name="Clavel T."/>
        </authorList>
    </citation>
    <scope>NUCLEOTIDE SEQUENCE [LARGE SCALE GENOMIC DNA]</scope>
    <source>
        <strain evidence="9 10">WCA-MUC-591-APC-4B</strain>
    </source>
</reference>
<evidence type="ECO:0000256" key="4">
    <source>
        <dbReference type="ARBA" id="ARBA00022833"/>
    </source>
</evidence>
<evidence type="ECO:0000256" key="6">
    <source>
        <dbReference type="RuleBase" id="RU368091"/>
    </source>
</evidence>
<dbReference type="GO" id="GO:0004222">
    <property type="term" value="F:metalloendopeptidase activity"/>
    <property type="evidence" value="ECO:0007669"/>
    <property type="project" value="UniProtKB-UniRule"/>
</dbReference>
<dbReference type="GO" id="GO:0006508">
    <property type="term" value="P:proteolysis"/>
    <property type="evidence" value="ECO:0007669"/>
    <property type="project" value="UniProtKB-KW"/>
</dbReference>
<dbReference type="AlphaFoldDB" id="A0A6N7X649"/>
<dbReference type="PANTHER" id="PTHR11804">
    <property type="entry name" value="PROTEASE M3 THIMET OLIGOPEPTIDASE-RELATED"/>
    <property type="match status" value="1"/>
</dbReference>
<evidence type="ECO:0000259" key="7">
    <source>
        <dbReference type="Pfam" id="PF01432"/>
    </source>
</evidence>
<evidence type="ECO:0000256" key="3">
    <source>
        <dbReference type="ARBA" id="ARBA00022801"/>
    </source>
</evidence>
<keyword evidence="5 6" id="KW-0482">Metalloprotease</keyword>
<dbReference type="GO" id="GO:0046872">
    <property type="term" value="F:metal ion binding"/>
    <property type="evidence" value="ECO:0007669"/>
    <property type="project" value="UniProtKB-UniRule"/>
</dbReference>
<sequence length="599" mass="68481">MNQEIKNREDIAPSYKWNIEKMYPDESKWESDLKEALEEANAIAELQGHLTESPEQLLHGLNLYAAATRKAEYAFVYSRMKHDEDNGNSKYTGMNNKAMSVLAQLSSKTAFIIPEILSAPEGRIEEFVEANDELKLYRYMLETILRGKPHTLSAAEERIISSLSEALDAPDEAYSMLTDADMTFGTVMDAGGNEIPLTHGNFITLMESENPSVRKAAFETLYRRYREYNNTISTLYNYNVKKDVILSGLRNYSSALSAALSPENIPESVYHNLIHAVHEALPAMHRYVAARKKALKLDSLHMYDVYTPLVSLPEKHYTFEEAVDIACEALKPLGEDYVSTLRTGILEERWVDIMENKGKTSGAYSFGVYDSDPYILMNFKGTLKDIFTLVHEGGHSMHSWYTRKTQPYIYGEHSIFTAEVASTVNETLLIHYLLQNTDSPEMRKYLINFYIDEFKSTLFRQTMFAEFEWKAHQMAEAGEPLTAELLDSTYEKLNQEYFGPDMDSDEFIQYEWSRIPHFFRSFYVFQYATGYSAANALANRILREGAPAVADYRKFLTLGDSMDPIDLLKIAGVDMSTEEPVRSALDTFARLVDELIREI</sequence>
<dbReference type="GO" id="GO:0006518">
    <property type="term" value="P:peptide metabolic process"/>
    <property type="evidence" value="ECO:0007669"/>
    <property type="project" value="TreeGrafter"/>
</dbReference>
<feature type="domain" description="Peptidase M3A/M3B catalytic" evidence="7">
    <location>
        <begin position="205"/>
        <end position="585"/>
    </location>
</feature>
<comment type="similarity">
    <text evidence="6">Belongs to the peptidase M3B family.</text>
</comment>
<dbReference type="InterPro" id="IPR001567">
    <property type="entry name" value="Pept_M3A_M3B_dom"/>
</dbReference>
<evidence type="ECO:0000259" key="8">
    <source>
        <dbReference type="Pfam" id="PF08439"/>
    </source>
</evidence>
<dbReference type="Proteomes" id="UP000469424">
    <property type="component" value="Unassembled WGS sequence"/>
</dbReference>
<feature type="domain" description="Oligopeptidase F N-terminal" evidence="8">
    <location>
        <begin position="115"/>
        <end position="184"/>
    </location>
</feature>
<dbReference type="EMBL" id="VUNA01000002">
    <property type="protein sequence ID" value="MST70053.1"/>
    <property type="molecule type" value="Genomic_DNA"/>
</dbReference>
<dbReference type="NCBIfam" id="TIGR00181">
    <property type="entry name" value="pepF"/>
    <property type="match status" value="1"/>
</dbReference>
<dbReference type="PANTHER" id="PTHR11804:SF84">
    <property type="entry name" value="SACCHAROLYSIN"/>
    <property type="match status" value="1"/>
</dbReference>
<evidence type="ECO:0000256" key="1">
    <source>
        <dbReference type="ARBA" id="ARBA00022670"/>
    </source>
</evidence>
<evidence type="ECO:0000313" key="10">
    <source>
        <dbReference type="Proteomes" id="UP000469424"/>
    </source>
</evidence>
<dbReference type="InterPro" id="IPR045090">
    <property type="entry name" value="Pept_M3A_M3B"/>
</dbReference>
<proteinExistence type="inferred from homology"/>
<name>A0A6N7X649_9FIRM</name>
<evidence type="ECO:0000256" key="5">
    <source>
        <dbReference type="ARBA" id="ARBA00023049"/>
    </source>
</evidence>
<dbReference type="Pfam" id="PF01432">
    <property type="entry name" value="Peptidase_M3"/>
    <property type="match status" value="1"/>
</dbReference>
<dbReference type="SUPFAM" id="SSF55486">
    <property type="entry name" value="Metalloproteases ('zincins'), catalytic domain"/>
    <property type="match status" value="1"/>
</dbReference>
<dbReference type="Gene3D" id="1.10.1370.20">
    <property type="entry name" value="Oligoendopeptidase f, C-terminal domain"/>
    <property type="match status" value="1"/>
</dbReference>
<dbReference type="Gene3D" id="1.10.287.830">
    <property type="entry name" value="putative peptidase helix hairpin domain like"/>
    <property type="match status" value="1"/>
</dbReference>
<comment type="caution">
    <text evidence="9">The sequence shown here is derived from an EMBL/GenBank/DDBJ whole genome shotgun (WGS) entry which is preliminary data.</text>
</comment>
<organism evidence="9 10">
    <name type="scientific">Mogibacterium kristiansenii</name>
    <dbReference type="NCBI Taxonomy" id="2606708"/>
    <lineage>
        <taxon>Bacteria</taxon>
        <taxon>Bacillati</taxon>
        <taxon>Bacillota</taxon>
        <taxon>Clostridia</taxon>
        <taxon>Peptostreptococcales</taxon>
        <taxon>Anaerovoracaceae</taxon>
        <taxon>Mogibacterium</taxon>
    </lineage>
</organism>
<dbReference type="RefSeq" id="WP_154553613.1">
    <property type="nucleotide sequence ID" value="NZ_VUNA01000002.1"/>
</dbReference>
<comment type="function">
    <text evidence="6">Has oligopeptidase activity and degrades a variety of small bioactive peptides.</text>
</comment>
<keyword evidence="4 6" id="KW-0862">Zinc</keyword>
<protein>
    <recommendedName>
        <fullName evidence="6">Oligopeptidase F</fullName>
        <ecNumber evidence="6">3.4.24.-</ecNumber>
    </recommendedName>
</protein>
<dbReference type="EC" id="3.4.24.-" evidence="6"/>
<accession>A0A6N7X649</accession>